<comment type="caution">
    <text evidence="2">The sequence shown here is derived from an EMBL/GenBank/DDBJ whole genome shotgun (WGS) entry which is preliminary data.</text>
</comment>
<evidence type="ECO:0000313" key="3">
    <source>
        <dbReference type="Proteomes" id="UP000029859"/>
    </source>
</evidence>
<dbReference type="OrthoDB" id="147504at2157"/>
<keyword evidence="3" id="KW-1185">Reference proteome</keyword>
<feature type="domain" description="Methyltransferase" evidence="1">
    <location>
        <begin position="40"/>
        <end position="137"/>
    </location>
</feature>
<protein>
    <recommendedName>
        <fullName evidence="1">Methyltransferase domain-containing protein</fullName>
    </recommendedName>
</protein>
<dbReference type="Pfam" id="PF13649">
    <property type="entry name" value="Methyltransf_25"/>
    <property type="match status" value="1"/>
</dbReference>
<dbReference type="AlphaFoldDB" id="A0A099T4H5"/>
<proteinExistence type="predicted"/>
<dbReference type="InterPro" id="IPR029063">
    <property type="entry name" value="SAM-dependent_MTases_sf"/>
</dbReference>
<dbReference type="EMBL" id="JRHO01000002">
    <property type="protein sequence ID" value="KGK99764.1"/>
    <property type="molecule type" value="Genomic_DNA"/>
</dbReference>
<organism evidence="2 3">
    <name type="scientific">Methanococcoides methylutens</name>
    <dbReference type="NCBI Taxonomy" id="2226"/>
    <lineage>
        <taxon>Archaea</taxon>
        <taxon>Methanobacteriati</taxon>
        <taxon>Methanobacteriota</taxon>
        <taxon>Stenosarchaea group</taxon>
        <taxon>Methanomicrobia</taxon>
        <taxon>Methanosarcinales</taxon>
        <taxon>Methanosarcinaceae</taxon>
        <taxon>Methanococcoides</taxon>
    </lineage>
</organism>
<dbReference type="InterPro" id="IPR050508">
    <property type="entry name" value="Methyltransf_Superfamily"/>
</dbReference>
<sequence>MKILESAPDRYDWCIRILTVGRLDKAYDNLTAYIQKGQIVLDIGCGSGALTLKAAEKGAKVKGIDVNSQMLDIAQMRASKASLMQNIELFEMGVAELGSENAESYDAVMSGLCFSELTDDELFYTLKEVKRILKVGGLFLIADEVIPKNSFKRMLNWFIRFPFVIITYLIAQTSTNAIKNLPEKVKEAGLQVESIRYNKTGNFIELVAKKPEEIMK</sequence>
<dbReference type="PANTHER" id="PTHR42912">
    <property type="entry name" value="METHYLTRANSFERASE"/>
    <property type="match status" value="1"/>
</dbReference>
<dbReference type="CDD" id="cd02440">
    <property type="entry name" value="AdoMet_MTases"/>
    <property type="match status" value="1"/>
</dbReference>
<dbReference type="Gene3D" id="3.40.50.150">
    <property type="entry name" value="Vaccinia Virus protein VP39"/>
    <property type="match status" value="1"/>
</dbReference>
<gene>
    <name evidence="2" type="ORF">LI82_00710</name>
</gene>
<reference evidence="2 3" key="1">
    <citation type="submission" date="2014-09" db="EMBL/GenBank/DDBJ databases">
        <title>Draft genome sequence of an obligately methylotrophic methanogen, Methanococcoides methylutens, isolated from marine sediment.</title>
        <authorList>
            <person name="Guan Y."/>
            <person name="Ngugi D.K."/>
            <person name="Blom J."/>
            <person name="Ali S."/>
            <person name="Ferry J.G."/>
            <person name="Stingl U."/>
        </authorList>
    </citation>
    <scope>NUCLEOTIDE SEQUENCE [LARGE SCALE GENOMIC DNA]</scope>
    <source>
        <strain evidence="2 3">DSM 2657</strain>
    </source>
</reference>
<dbReference type="RefSeq" id="WP_048193042.1">
    <property type="nucleotide sequence ID" value="NZ_CAAGSM010000008.1"/>
</dbReference>
<dbReference type="Proteomes" id="UP000029859">
    <property type="component" value="Unassembled WGS sequence"/>
</dbReference>
<dbReference type="InterPro" id="IPR041698">
    <property type="entry name" value="Methyltransf_25"/>
</dbReference>
<dbReference type="SUPFAM" id="SSF53335">
    <property type="entry name" value="S-adenosyl-L-methionine-dependent methyltransferases"/>
    <property type="match status" value="1"/>
</dbReference>
<evidence type="ECO:0000259" key="1">
    <source>
        <dbReference type="Pfam" id="PF13649"/>
    </source>
</evidence>
<dbReference type="NCBIfam" id="NF043040">
    <property type="entry name" value="corrin_prot_MT"/>
    <property type="match status" value="1"/>
</dbReference>
<evidence type="ECO:0000313" key="2">
    <source>
        <dbReference type="EMBL" id="KGK99764.1"/>
    </source>
</evidence>
<accession>A0A099T4H5</accession>
<name>A0A099T4H5_METMT</name>
<dbReference type="GO" id="GO:0008168">
    <property type="term" value="F:methyltransferase activity"/>
    <property type="evidence" value="ECO:0007669"/>
    <property type="project" value="TreeGrafter"/>
</dbReference>